<evidence type="ECO:0000313" key="3">
    <source>
        <dbReference type="Proteomes" id="UP000887116"/>
    </source>
</evidence>
<dbReference type="EMBL" id="BMAO01038529">
    <property type="protein sequence ID" value="GFR25510.1"/>
    <property type="molecule type" value="Genomic_DNA"/>
</dbReference>
<feature type="region of interest" description="Disordered" evidence="1">
    <location>
        <begin position="1"/>
        <end position="28"/>
    </location>
</feature>
<accession>A0A8X6LXE9</accession>
<comment type="caution">
    <text evidence="2">The sequence shown here is derived from an EMBL/GenBank/DDBJ whole genome shotgun (WGS) entry which is preliminary data.</text>
</comment>
<feature type="compositionally biased region" description="Basic and acidic residues" evidence="1">
    <location>
        <begin position="19"/>
        <end position="28"/>
    </location>
</feature>
<keyword evidence="3" id="KW-1185">Reference proteome</keyword>
<reference evidence="2" key="1">
    <citation type="submission" date="2020-07" db="EMBL/GenBank/DDBJ databases">
        <title>Multicomponent nature underlies the extraordinary mechanical properties of spider dragline silk.</title>
        <authorList>
            <person name="Kono N."/>
            <person name="Nakamura H."/>
            <person name="Mori M."/>
            <person name="Yoshida Y."/>
            <person name="Ohtoshi R."/>
            <person name="Malay A.D."/>
            <person name="Moran D.A.P."/>
            <person name="Tomita M."/>
            <person name="Numata K."/>
            <person name="Arakawa K."/>
        </authorList>
    </citation>
    <scope>NUCLEOTIDE SEQUENCE</scope>
</reference>
<dbReference type="Proteomes" id="UP000887116">
    <property type="component" value="Unassembled WGS sequence"/>
</dbReference>
<organism evidence="2 3">
    <name type="scientific">Trichonephila clavata</name>
    <name type="common">Joro spider</name>
    <name type="synonym">Nephila clavata</name>
    <dbReference type="NCBI Taxonomy" id="2740835"/>
    <lineage>
        <taxon>Eukaryota</taxon>
        <taxon>Metazoa</taxon>
        <taxon>Ecdysozoa</taxon>
        <taxon>Arthropoda</taxon>
        <taxon>Chelicerata</taxon>
        <taxon>Arachnida</taxon>
        <taxon>Araneae</taxon>
        <taxon>Araneomorphae</taxon>
        <taxon>Entelegynae</taxon>
        <taxon>Araneoidea</taxon>
        <taxon>Nephilidae</taxon>
        <taxon>Trichonephila</taxon>
    </lineage>
</organism>
<dbReference type="AlphaFoldDB" id="A0A8X6LXE9"/>
<evidence type="ECO:0000313" key="2">
    <source>
        <dbReference type="EMBL" id="GFR25510.1"/>
    </source>
</evidence>
<evidence type="ECO:0000256" key="1">
    <source>
        <dbReference type="SAM" id="MobiDB-lite"/>
    </source>
</evidence>
<sequence>MSEAMSVQINTEAPPLPPPRERVTKKASKSDGFHFIVSRDDIRGRLYDEKASNERKFLTERAMDIGFRSLWGELYILRRFELASARG</sequence>
<name>A0A8X6LXE9_TRICU</name>
<proteinExistence type="predicted"/>
<protein>
    <submittedName>
        <fullName evidence="2">Uncharacterized protein</fullName>
    </submittedName>
</protein>
<gene>
    <name evidence="2" type="ORF">TNCT_689041</name>
</gene>
<feature type="compositionally biased region" description="Polar residues" evidence="1">
    <location>
        <begin position="1"/>
        <end position="11"/>
    </location>
</feature>